<reference evidence="2 3" key="1">
    <citation type="journal article" date="2013" name="Proc. Natl. Acad. Sci. U.S.A.">
        <title>Fine-scale variation in meiotic recombination in Mimulus inferred from population shotgun sequencing.</title>
        <authorList>
            <person name="Hellsten U."/>
            <person name="Wright K.M."/>
            <person name="Jenkins J."/>
            <person name="Shu S."/>
            <person name="Yuan Y."/>
            <person name="Wessler S.R."/>
            <person name="Schmutz J."/>
            <person name="Willis J.H."/>
            <person name="Rokhsar D.S."/>
        </authorList>
    </citation>
    <scope>NUCLEOTIDE SEQUENCE [LARGE SCALE GENOMIC DNA]</scope>
    <source>
        <strain evidence="3">cv. DUN x IM62</strain>
    </source>
</reference>
<evidence type="ECO:0000313" key="3">
    <source>
        <dbReference type="Proteomes" id="UP000030748"/>
    </source>
</evidence>
<dbReference type="PANTHER" id="PTHR36322">
    <property type="entry name" value="TRANSMEMBRANE PROTEIN"/>
    <property type="match status" value="1"/>
</dbReference>
<dbReference type="Proteomes" id="UP000030748">
    <property type="component" value="Unassembled WGS sequence"/>
</dbReference>
<accession>A0A022Q6C9</accession>
<gene>
    <name evidence="2" type="ORF">MIMGU_mgv1a017639mg</name>
</gene>
<feature type="compositionally biased region" description="Acidic residues" evidence="1">
    <location>
        <begin position="95"/>
        <end position="110"/>
    </location>
</feature>
<dbReference type="AlphaFoldDB" id="A0A022Q6C9"/>
<sequence>MLTSWLNRRRSRYLIVILLSPFIFPLFFATCPLICAVEICCLVRRKRRTADADAGGGDGWWSREGDGGDEVGLLQRYLDDQLSLVAGSVYGCGGDDDENVGGEDGVDVEYFDSTRPLLQ</sequence>
<proteinExistence type="predicted"/>
<feature type="region of interest" description="Disordered" evidence="1">
    <location>
        <begin position="95"/>
        <end position="119"/>
    </location>
</feature>
<organism evidence="2 3">
    <name type="scientific">Erythranthe guttata</name>
    <name type="common">Yellow monkey flower</name>
    <name type="synonym">Mimulus guttatus</name>
    <dbReference type="NCBI Taxonomy" id="4155"/>
    <lineage>
        <taxon>Eukaryota</taxon>
        <taxon>Viridiplantae</taxon>
        <taxon>Streptophyta</taxon>
        <taxon>Embryophyta</taxon>
        <taxon>Tracheophyta</taxon>
        <taxon>Spermatophyta</taxon>
        <taxon>Magnoliopsida</taxon>
        <taxon>eudicotyledons</taxon>
        <taxon>Gunneridae</taxon>
        <taxon>Pentapetalae</taxon>
        <taxon>asterids</taxon>
        <taxon>lamiids</taxon>
        <taxon>Lamiales</taxon>
        <taxon>Phrymaceae</taxon>
        <taxon>Erythranthe</taxon>
    </lineage>
</organism>
<evidence type="ECO:0000313" key="2">
    <source>
        <dbReference type="EMBL" id="EYU22788.1"/>
    </source>
</evidence>
<keyword evidence="3" id="KW-1185">Reference proteome</keyword>
<protein>
    <submittedName>
        <fullName evidence="2">Uncharacterized protein</fullName>
    </submittedName>
</protein>
<dbReference type="EMBL" id="KI632191">
    <property type="protein sequence ID" value="EYU22788.1"/>
    <property type="molecule type" value="Genomic_DNA"/>
</dbReference>
<evidence type="ECO:0000256" key="1">
    <source>
        <dbReference type="SAM" id="MobiDB-lite"/>
    </source>
</evidence>
<dbReference type="eggNOG" id="ENOG502S47A">
    <property type="taxonomic scope" value="Eukaryota"/>
</dbReference>
<dbReference type="PANTHER" id="PTHR36322:SF3">
    <property type="entry name" value="TRANSMEMBRANE PROTEIN"/>
    <property type="match status" value="1"/>
</dbReference>
<name>A0A022Q6C9_ERYGU</name>